<dbReference type="PANTHER" id="PTHR43823">
    <property type="entry name" value="SPORULATION PROTEIN YKVU"/>
    <property type="match status" value="1"/>
</dbReference>
<dbReference type="Pfam" id="PF01554">
    <property type="entry name" value="MatE"/>
    <property type="match status" value="2"/>
</dbReference>
<dbReference type="GO" id="GO:0005886">
    <property type="term" value="C:plasma membrane"/>
    <property type="evidence" value="ECO:0007669"/>
    <property type="project" value="UniProtKB-SubCell"/>
</dbReference>
<feature type="transmembrane region" description="Helical" evidence="10">
    <location>
        <begin position="138"/>
        <end position="155"/>
    </location>
</feature>
<dbReference type="GO" id="GO:0042910">
    <property type="term" value="F:xenobiotic transmembrane transporter activity"/>
    <property type="evidence" value="ECO:0007669"/>
    <property type="project" value="InterPro"/>
</dbReference>
<feature type="transmembrane region" description="Helical" evidence="10">
    <location>
        <begin position="393"/>
        <end position="412"/>
    </location>
</feature>
<accession>A0A1M6EJ90</accession>
<dbReference type="AlphaFoldDB" id="A0A1M6EJ90"/>
<comment type="similarity">
    <text evidence="2">Belongs to the multi antimicrobial extrusion (MATE) (TC 2.A.66.1) family. MepA subfamily.</text>
</comment>
<dbReference type="OrthoDB" id="9811110at2"/>
<dbReference type="InterPro" id="IPR045070">
    <property type="entry name" value="MATE_MepA-like"/>
</dbReference>
<dbReference type="InterPro" id="IPR051327">
    <property type="entry name" value="MATE_MepA_subfamily"/>
</dbReference>
<evidence type="ECO:0000313" key="12">
    <source>
        <dbReference type="Proteomes" id="UP000184080"/>
    </source>
</evidence>
<dbReference type="EMBL" id="FQZO01000002">
    <property type="protein sequence ID" value="SHI85534.1"/>
    <property type="molecule type" value="Genomic_DNA"/>
</dbReference>
<evidence type="ECO:0000256" key="5">
    <source>
        <dbReference type="ARBA" id="ARBA00022475"/>
    </source>
</evidence>
<dbReference type="GO" id="GO:0015297">
    <property type="term" value="F:antiporter activity"/>
    <property type="evidence" value="ECO:0007669"/>
    <property type="project" value="InterPro"/>
</dbReference>
<evidence type="ECO:0000256" key="1">
    <source>
        <dbReference type="ARBA" id="ARBA00004651"/>
    </source>
</evidence>
<feature type="transmembrane region" description="Helical" evidence="10">
    <location>
        <begin position="12"/>
        <end position="35"/>
    </location>
</feature>
<evidence type="ECO:0000256" key="3">
    <source>
        <dbReference type="ARBA" id="ARBA00022106"/>
    </source>
</evidence>
<dbReference type="Proteomes" id="UP000184080">
    <property type="component" value="Unassembled WGS sequence"/>
</dbReference>
<evidence type="ECO:0000313" key="11">
    <source>
        <dbReference type="EMBL" id="SHI85534.1"/>
    </source>
</evidence>
<feature type="transmembrane region" description="Helical" evidence="10">
    <location>
        <begin position="361"/>
        <end position="381"/>
    </location>
</feature>
<keyword evidence="7 10" id="KW-1133">Transmembrane helix</keyword>
<dbReference type="PIRSF" id="PIRSF006603">
    <property type="entry name" value="DinF"/>
    <property type="match status" value="1"/>
</dbReference>
<keyword evidence="4" id="KW-0813">Transport</keyword>
<reference evidence="11 12" key="1">
    <citation type="submission" date="2016-11" db="EMBL/GenBank/DDBJ databases">
        <authorList>
            <person name="Jaros S."/>
            <person name="Januszkiewicz K."/>
            <person name="Wedrychowicz H."/>
        </authorList>
    </citation>
    <scope>NUCLEOTIDE SEQUENCE [LARGE SCALE GENOMIC DNA]</scope>
    <source>
        <strain evidence="11 12">DSM 21864</strain>
    </source>
</reference>
<protein>
    <recommendedName>
        <fullName evidence="3">Multidrug export protein MepA</fullName>
    </recommendedName>
</protein>
<proteinExistence type="inferred from homology"/>
<dbReference type="RefSeq" id="WP_073005319.1">
    <property type="nucleotide sequence ID" value="NZ_FQZO01000002.1"/>
</dbReference>
<sequence length="446" mass="48996">MDRHNRLGEEKISSLLFQFSMPAIVGMLVNALYNIVDRIYIGNIKDIGKLAITGVGMTLPITTIIMAFGMLVGIGTSATISIRLGQHKKEEAEKILGNAFVLLVIISITLSILGIIFQDKILSSFGASPNTLVYAKEYMTVIFYGTIFSMVSFGLNHSIRADGNPKMAMMTMLIGAILNTILDPIFIFVFNMGVKGAAIATVISQVATTIWILRYFTGPDSMLKLKKENFKLNKKLILSIFTIGVSPFSMQIAASVVQIIMNKSLTSYGNDYAVGAMTIIMSISMIFLMPIFGINQGSQPIIGFNYGAKKYHRVKETVKYAIVAATVFVIIGFLVIEIFPAQAIGLFNRDAEILEVGVNGIRIYLSMLPVIGFQIISSNYFQSIGKAKVSMFLSMLRQVILLIPLLLILPKIYGLNGIWLAGPISDFTSALITAILFFNDIKKINK</sequence>
<evidence type="ECO:0000256" key="9">
    <source>
        <dbReference type="ARBA" id="ARBA00023251"/>
    </source>
</evidence>
<evidence type="ECO:0000256" key="6">
    <source>
        <dbReference type="ARBA" id="ARBA00022692"/>
    </source>
</evidence>
<evidence type="ECO:0000256" key="7">
    <source>
        <dbReference type="ARBA" id="ARBA00022989"/>
    </source>
</evidence>
<feature type="transmembrane region" description="Helical" evidence="10">
    <location>
        <begin position="95"/>
        <end position="118"/>
    </location>
</feature>
<keyword evidence="12" id="KW-1185">Reference proteome</keyword>
<dbReference type="GO" id="GO:0046677">
    <property type="term" value="P:response to antibiotic"/>
    <property type="evidence" value="ECO:0007669"/>
    <property type="project" value="UniProtKB-KW"/>
</dbReference>
<gene>
    <name evidence="11" type="ORF">SAMN05444401_1591</name>
</gene>
<dbReference type="InterPro" id="IPR002528">
    <property type="entry name" value="MATE_fam"/>
</dbReference>
<keyword evidence="6 10" id="KW-0812">Transmembrane</keyword>
<feature type="transmembrane region" description="Helical" evidence="10">
    <location>
        <begin position="320"/>
        <end position="341"/>
    </location>
</feature>
<evidence type="ECO:0000256" key="8">
    <source>
        <dbReference type="ARBA" id="ARBA00023136"/>
    </source>
</evidence>
<feature type="transmembrane region" description="Helical" evidence="10">
    <location>
        <begin position="418"/>
        <end position="438"/>
    </location>
</feature>
<dbReference type="CDD" id="cd13143">
    <property type="entry name" value="MATE_MepA_like"/>
    <property type="match status" value="1"/>
</dbReference>
<feature type="transmembrane region" description="Helical" evidence="10">
    <location>
        <begin position="167"/>
        <end position="190"/>
    </location>
</feature>
<comment type="subcellular location">
    <subcellularLocation>
        <location evidence="1">Cell membrane</location>
        <topology evidence="1">Multi-pass membrane protein</topology>
    </subcellularLocation>
</comment>
<dbReference type="InterPro" id="IPR048279">
    <property type="entry name" value="MdtK-like"/>
</dbReference>
<keyword evidence="5" id="KW-1003">Cell membrane</keyword>
<evidence type="ECO:0000256" key="4">
    <source>
        <dbReference type="ARBA" id="ARBA00022448"/>
    </source>
</evidence>
<feature type="transmembrane region" description="Helical" evidence="10">
    <location>
        <begin position="196"/>
        <end position="216"/>
    </location>
</feature>
<dbReference type="STRING" id="1121298.SAMN05444401_1591"/>
<organism evidence="11 12">
    <name type="scientific">Clostridium amylolyticum</name>
    <dbReference type="NCBI Taxonomy" id="1121298"/>
    <lineage>
        <taxon>Bacteria</taxon>
        <taxon>Bacillati</taxon>
        <taxon>Bacillota</taxon>
        <taxon>Clostridia</taxon>
        <taxon>Eubacteriales</taxon>
        <taxon>Clostridiaceae</taxon>
        <taxon>Clostridium</taxon>
    </lineage>
</organism>
<dbReference type="NCBIfam" id="TIGR00797">
    <property type="entry name" value="matE"/>
    <property type="match status" value="1"/>
</dbReference>
<evidence type="ECO:0000256" key="2">
    <source>
        <dbReference type="ARBA" id="ARBA00008417"/>
    </source>
</evidence>
<feature type="transmembrane region" description="Helical" evidence="10">
    <location>
        <begin position="272"/>
        <end position="292"/>
    </location>
</feature>
<feature type="transmembrane region" description="Helical" evidence="10">
    <location>
        <begin position="47"/>
        <end position="74"/>
    </location>
</feature>
<feature type="transmembrane region" description="Helical" evidence="10">
    <location>
        <begin position="236"/>
        <end position="260"/>
    </location>
</feature>
<dbReference type="PANTHER" id="PTHR43823:SF3">
    <property type="entry name" value="MULTIDRUG EXPORT PROTEIN MEPA"/>
    <property type="match status" value="1"/>
</dbReference>
<keyword evidence="9" id="KW-0046">Antibiotic resistance</keyword>
<evidence type="ECO:0000256" key="10">
    <source>
        <dbReference type="SAM" id="Phobius"/>
    </source>
</evidence>
<name>A0A1M6EJ90_9CLOT</name>
<keyword evidence="8 10" id="KW-0472">Membrane</keyword>